<dbReference type="RefSeq" id="WP_184214746.1">
    <property type="nucleotide sequence ID" value="NZ_JACHMD010000001.1"/>
</dbReference>
<name>A0A7W7BN98_9MICO</name>
<dbReference type="AlphaFoldDB" id="A0A7W7BN98"/>
<evidence type="ECO:0000313" key="3">
    <source>
        <dbReference type="Proteomes" id="UP000573729"/>
    </source>
</evidence>
<proteinExistence type="predicted"/>
<accession>A0A7W7BN98</accession>
<protein>
    <recommendedName>
        <fullName evidence="1">Bacteriophage T5 Orf172 DNA-binding domain-containing protein</fullName>
    </recommendedName>
</protein>
<dbReference type="Proteomes" id="UP000573729">
    <property type="component" value="Unassembled WGS sequence"/>
</dbReference>
<gene>
    <name evidence="2" type="ORF">BKA24_000496</name>
</gene>
<reference evidence="2 3" key="1">
    <citation type="submission" date="2020-08" db="EMBL/GenBank/DDBJ databases">
        <title>Sequencing the genomes of 1000 actinobacteria strains.</title>
        <authorList>
            <person name="Klenk H.-P."/>
        </authorList>
    </citation>
    <scope>NUCLEOTIDE SEQUENCE [LARGE SCALE GENOMIC DNA]</scope>
    <source>
        <strain evidence="2 3">DSM 24947</strain>
    </source>
</reference>
<evidence type="ECO:0000313" key="2">
    <source>
        <dbReference type="EMBL" id="MBB4665787.1"/>
    </source>
</evidence>
<comment type="caution">
    <text evidence="2">The sequence shown here is derived from an EMBL/GenBank/DDBJ whole genome shotgun (WGS) entry which is preliminary data.</text>
</comment>
<dbReference type="InterPro" id="IPR018306">
    <property type="entry name" value="Phage_T5_Orf172_DNA-bd"/>
</dbReference>
<keyword evidence="3" id="KW-1185">Reference proteome</keyword>
<evidence type="ECO:0000259" key="1">
    <source>
        <dbReference type="SMART" id="SM00974"/>
    </source>
</evidence>
<dbReference type="EMBL" id="JACHMD010000001">
    <property type="protein sequence ID" value="MBB4665787.1"/>
    <property type="molecule type" value="Genomic_DNA"/>
</dbReference>
<dbReference type="SMART" id="SM00974">
    <property type="entry name" value="T5orf172"/>
    <property type="match status" value="1"/>
</dbReference>
<organism evidence="2 3">
    <name type="scientific">Microbacterium marinum</name>
    <dbReference type="NCBI Taxonomy" id="421115"/>
    <lineage>
        <taxon>Bacteria</taxon>
        <taxon>Bacillati</taxon>
        <taxon>Actinomycetota</taxon>
        <taxon>Actinomycetes</taxon>
        <taxon>Micrococcales</taxon>
        <taxon>Microbacteriaceae</taxon>
        <taxon>Microbacterium</taxon>
    </lineage>
</organism>
<sequence length="148" mass="16608">MPETMPSPCRVCGGELGERLRTGIGCSAWHCDRCGWRLGDAPDGDLPRPRVAVVYYLRYADRVKIGTSASPQQRLSVIRHDELLAFEPGGRALEQQRHREFAALREGGEWFTLVDPLTTHIAAIRAERGEPWAAYDRWYGDALRAVSS</sequence>
<feature type="domain" description="Bacteriophage T5 Orf172 DNA-binding" evidence="1">
    <location>
        <begin position="57"/>
        <end position="124"/>
    </location>
</feature>